<organism evidence="1 2">
    <name type="scientific">Liparis tanakae</name>
    <name type="common">Tanaka's snailfish</name>
    <dbReference type="NCBI Taxonomy" id="230148"/>
    <lineage>
        <taxon>Eukaryota</taxon>
        <taxon>Metazoa</taxon>
        <taxon>Chordata</taxon>
        <taxon>Craniata</taxon>
        <taxon>Vertebrata</taxon>
        <taxon>Euteleostomi</taxon>
        <taxon>Actinopterygii</taxon>
        <taxon>Neopterygii</taxon>
        <taxon>Teleostei</taxon>
        <taxon>Neoteleostei</taxon>
        <taxon>Acanthomorphata</taxon>
        <taxon>Eupercaria</taxon>
        <taxon>Perciformes</taxon>
        <taxon>Cottioidei</taxon>
        <taxon>Cottales</taxon>
        <taxon>Liparidae</taxon>
        <taxon>Liparis</taxon>
    </lineage>
</organism>
<dbReference type="AlphaFoldDB" id="A0A4Z2J5L9"/>
<evidence type="ECO:0000313" key="1">
    <source>
        <dbReference type="EMBL" id="TNN85486.1"/>
    </source>
</evidence>
<name>A0A4Z2J5L9_9TELE</name>
<comment type="caution">
    <text evidence="1">The sequence shown here is derived from an EMBL/GenBank/DDBJ whole genome shotgun (WGS) entry which is preliminary data.</text>
</comment>
<accession>A0A4Z2J5L9</accession>
<dbReference type="Proteomes" id="UP000314294">
    <property type="component" value="Unassembled WGS sequence"/>
</dbReference>
<keyword evidence="2" id="KW-1185">Reference proteome</keyword>
<gene>
    <name evidence="1" type="ORF">EYF80_004119</name>
</gene>
<protein>
    <submittedName>
        <fullName evidence="1">Uncharacterized protein</fullName>
    </submittedName>
</protein>
<sequence length="195" mass="21049">MLANQLVLFGVQCHFKDASARGRPALAAEPHAYSQHQQCDKLRTLQFQSQSTSLASLNPKYPPPPVTTTFPVEAPRARAASSPTLDTAHSGLPNPVAMAPRTVWRTQISCVTDADSSQTSVWEETSLHPQLGVYLPPTDSSIPRGAKDFKNYSAPSCVCVCVCVCVSFTGLERSILRPSLMHGPDLQALGLDGFK</sequence>
<reference evidence="1 2" key="1">
    <citation type="submission" date="2019-03" db="EMBL/GenBank/DDBJ databases">
        <title>First draft genome of Liparis tanakae, snailfish: a comprehensive survey of snailfish specific genes.</title>
        <authorList>
            <person name="Kim W."/>
            <person name="Song I."/>
            <person name="Jeong J.-H."/>
            <person name="Kim D."/>
            <person name="Kim S."/>
            <person name="Ryu S."/>
            <person name="Song J.Y."/>
            <person name="Lee S.K."/>
        </authorList>
    </citation>
    <scope>NUCLEOTIDE SEQUENCE [LARGE SCALE GENOMIC DNA]</scope>
    <source>
        <tissue evidence="1">Muscle</tissue>
    </source>
</reference>
<evidence type="ECO:0000313" key="2">
    <source>
        <dbReference type="Proteomes" id="UP000314294"/>
    </source>
</evidence>
<proteinExistence type="predicted"/>
<dbReference type="EMBL" id="SRLO01000020">
    <property type="protein sequence ID" value="TNN85486.1"/>
    <property type="molecule type" value="Genomic_DNA"/>
</dbReference>